<protein>
    <recommendedName>
        <fullName evidence="3">Carboxypeptidase-like regulatory domain-containing protein</fullName>
    </recommendedName>
</protein>
<keyword evidence="2" id="KW-1185">Reference proteome</keyword>
<dbReference type="InterPro" id="IPR008969">
    <property type="entry name" value="CarboxyPept-like_regulatory"/>
</dbReference>
<organism evidence="1 2">
    <name type="scientific">Larkinella punicea</name>
    <dbReference type="NCBI Taxonomy" id="2315727"/>
    <lineage>
        <taxon>Bacteria</taxon>
        <taxon>Pseudomonadati</taxon>
        <taxon>Bacteroidota</taxon>
        <taxon>Cytophagia</taxon>
        <taxon>Cytophagales</taxon>
        <taxon>Spirosomataceae</taxon>
        <taxon>Larkinella</taxon>
    </lineage>
</organism>
<accession>A0A368JV23</accession>
<reference evidence="1 2" key="1">
    <citation type="submission" date="2018-07" db="EMBL/GenBank/DDBJ databases">
        <title>Genome analysis of Larkinella rosea.</title>
        <authorList>
            <person name="Zhou Z."/>
            <person name="Wang G."/>
        </authorList>
    </citation>
    <scope>NUCLEOTIDE SEQUENCE [LARGE SCALE GENOMIC DNA]</scope>
    <source>
        <strain evidence="2">zzj9</strain>
    </source>
</reference>
<dbReference type="EMBL" id="QOWE01000004">
    <property type="protein sequence ID" value="RCR70514.1"/>
    <property type="molecule type" value="Genomic_DNA"/>
</dbReference>
<dbReference type="Proteomes" id="UP000253383">
    <property type="component" value="Unassembled WGS sequence"/>
</dbReference>
<dbReference type="Pfam" id="PF13715">
    <property type="entry name" value="CarbopepD_reg_2"/>
    <property type="match status" value="1"/>
</dbReference>
<dbReference type="SUPFAM" id="SSF49464">
    <property type="entry name" value="Carboxypeptidase regulatory domain-like"/>
    <property type="match status" value="1"/>
</dbReference>
<dbReference type="AlphaFoldDB" id="A0A368JV23"/>
<proteinExistence type="predicted"/>
<evidence type="ECO:0000313" key="2">
    <source>
        <dbReference type="Proteomes" id="UP000253383"/>
    </source>
</evidence>
<evidence type="ECO:0000313" key="1">
    <source>
        <dbReference type="EMBL" id="RCR70514.1"/>
    </source>
</evidence>
<gene>
    <name evidence="1" type="ORF">DUE52_06060</name>
</gene>
<dbReference type="Gene3D" id="2.60.40.1120">
    <property type="entry name" value="Carboxypeptidase-like, regulatory domain"/>
    <property type="match status" value="1"/>
</dbReference>
<evidence type="ECO:0008006" key="3">
    <source>
        <dbReference type="Google" id="ProtNLM"/>
    </source>
</evidence>
<comment type="caution">
    <text evidence="1">The sequence shown here is derived from an EMBL/GenBank/DDBJ whole genome shotgun (WGS) entry which is preliminary data.</text>
</comment>
<name>A0A368JV23_9BACT</name>
<sequence length="427" mass="47763">MKTEPGSSGSPELGFGFFNFYRMKRFLGVFYLLLAGIQGSFGQGYQQVKGQVVDQSTGKPVEFAYISVSGKAWGTLANREGRFSLNYPKIDSQKDGVISAAGYQNVIVPFRNLKPVDSVVIRLEPVVRTPLAVSFRKQTDGRLLVFSALKAIRTNFQATPTALTGFYRETLSTDTACWNVREAILKVEKLPSVQNELPEKVKLVKGRQAVRNPLPKALEGYAFPNGATIVTRSMDLGPPEYWDGDNLNDYEFRLDSVLTGCDNRPAYRLAFAPVAGRRVRVARKGEVLIDTASRAIVRIAYEFTPEATNEVLKTNLKAVFENLSGRSKKEVKRIYSHSQYRQLNGKWFLQDARLVLETQFSVAANSPMMAVIDLHFGTGEYARSNGQAVKEMEVLTTTENLPKQNGRLDDRFWGNFNTILLTDAERP</sequence>